<dbReference type="RefSeq" id="WP_200593442.1">
    <property type="nucleotide sequence ID" value="NZ_JAEPBG010000006.1"/>
</dbReference>
<evidence type="ECO:0000313" key="1">
    <source>
        <dbReference type="EMBL" id="MBK4736222.1"/>
    </source>
</evidence>
<dbReference type="Proteomes" id="UP000622890">
    <property type="component" value="Unassembled WGS sequence"/>
</dbReference>
<gene>
    <name evidence="1" type="ORF">JJB74_16485</name>
</gene>
<accession>A0A934SUZ2</accession>
<protein>
    <submittedName>
        <fullName evidence="1">Uncharacterized protein</fullName>
    </submittedName>
</protein>
<keyword evidence="2" id="KW-1185">Reference proteome</keyword>
<dbReference type="AlphaFoldDB" id="A0A934SUZ2"/>
<proteinExistence type="predicted"/>
<comment type="caution">
    <text evidence="1">The sequence shown here is derived from an EMBL/GenBank/DDBJ whole genome shotgun (WGS) entry which is preliminary data.</text>
</comment>
<dbReference type="InterPro" id="IPR058002">
    <property type="entry name" value="Gp82"/>
</dbReference>
<sequence length="270" mass="29864">MDERDAQFLVLPDPGNSCHFRRLPETPQGEIDEQFPFSARGRAMKLADARHSALYQSRTIAMQSDDTIDAALRADRAAAKIMAKDLQVHPGELVGVRLNLNVFKSRGVLVQTIHAGNRSDGYRNNRGFFNGSVLAYRKHVTLRGAFFNVSQSGRHKIASGLDSKHPMASVDGVLHEAEHPEFSGIEISFNPHRVHLFTDRDFRPIRYAEEATIYGHRIYVRGEIEYYTEGTAPQKIGDADSAVQFQPASGAVTSIAAGQQAAFDLASLLD</sequence>
<dbReference type="EMBL" id="JAEPBG010000006">
    <property type="protein sequence ID" value="MBK4736222.1"/>
    <property type="molecule type" value="Genomic_DNA"/>
</dbReference>
<evidence type="ECO:0000313" key="2">
    <source>
        <dbReference type="Proteomes" id="UP000622890"/>
    </source>
</evidence>
<name>A0A934SUZ2_9BURK</name>
<dbReference type="Pfam" id="PF25735">
    <property type="entry name" value="Phage_L5_gp82"/>
    <property type="match status" value="1"/>
</dbReference>
<reference evidence="1" key="1">
    <citation type="submission" date="2021-01" db="EMBL/GenBank/DDBJ databases">
        <title>Genome sequence of strain Noviherbaspirillum sp. DKR-6.</title>
        <authorList>
            <person name="Chaudhary D.K."/>
        </authorList>
    </citation>
    <scope>NUCLEOTIDE SEQUENCE</scope>
    <source>
        <strain evidence="1">DKR-6</strain>
    </source>
</reference>
<organism evidence="1 2">
    <name type="scientific">Noviherbaspirillum pedocola</name>
    <dbReference type="NCBI Taxonomy" id="2801341"/>
    <lineage>
        <taxon>Bacteria</taxon>
        <taxon>Pseudomonadati</taxon>
        <taxon>Pseudomonadota</taxon>
        <taxon>Betaproteobacteria</taxon>
        <taxon>Burkholderiales</taxon>
        <taxon>Oxalobacteraceae</taxon>
        <taxon>Noviherbaspirillum</taxon>
    </lineage>
</organism>